<protein>
    <submittedName>
        <fullName evidence="2">Uncharacterized protein</fullName>
    </submittedName>
</protein>
<accession>A0A4C1V060</accession>
<name>A0A4C1V060_EUMVA</name>
<comment type="caution">
    <text evidence="2">The sequence shown here is derived from an EMBL/GenBank/DDBJ whole genome shotgun (WGS) entry which is preliminary data.</text>
</comment>
<evidence type="ECO:0000313" key="2">
    <source>
        <dbReference type="EMBL" id="GBP32105.1"/>
    </source>
</evidence>
<evidence type="ECO:0000256" key="1">
    <source>
        <dbReference type="SAM" id="MobiDB-lite"/>
    </source>
</evidence>
<reference evidence="2 3" key="1">
    <citation type="journal article" date="2019" name="Commun. Biol.">
        <title>The bagworm genome reveals a unique fibroin gene that provides high tensile strength.</title>
        <authorList>
            <person name="Kono N."/>
            <person name="Nakamura H."/>
            <person name="Ohtoshi R."/>
            <person name="Tomita M."/>
            <person name="Numata K."/>
            <person name="Arakawa K."/>
        </authorList>
    </citation>
    <scope>NUCLEOTIDE SEQUENCE [LARGE SCALE GENOMIC DNA]</scope>
</reference>
<dbReference type="EMBL" id="BGZK01000255">
    <property type="protein sequence ID" value="GBP32105.1"/>
    <property type="molecule type" value="Genomic_DNA"/>
</dbReference>
<sequence>MRLSTKFVNVAAHPAHTTAYAVAGRLVTGRAPSPRCARRGPRSSTRWSDSWNRPGPVPYYAIQKLKAPSVQEWLSANDFVIGAATSADVSPRSNVSTERGASFYVNKKIIDSIDTIRIFTAHRPPTPRAHRKAVREHTSTGATFINIDPRPPAPAQPLASASGRLLFTNGITDVCAPFESTPGVRVDGMRISDTPEQRTRQRVNVRGGRTEGARLRRIR</sequence>
<keyword evidence="3" id="KW-1185">Reference proteome</keyword>
<proteinExistence type="predicted"/>
<feature type="region of interest" description="Disordered" evidence="1">
    <location>
        <begin position="31"/>
        <end position="50"/>
    </location>
</feature>
<evidence type="ECO:0000313" key="3">
    <source>
        <dbReference type="Proteomes" id="UP000299102"/>
    </source>
</evidence>
<dbReference type="Proteomes" id="UP000299102">
    <property type="component" value="Unassembled WGS sequence"/>
</dbReference>
<organism evidence="2 3">
    <name type="scientific">Eumeta variegata</name>
    <name type="common">Bagworm moth</name>
    <name type="synonym">Eumeta japonica</name>
    <dbReference type="NCBI Taxonomy" id="151549"/>
    <lineage>
        <taxon>Eukaryota</taxon>
        <taxon>Metazoa</taxon>
        <taxon>Ecdysozoa</taxon>
        <taxon>Arthropoda</taxon>
        <taxon>Hexapoda</taxon>
        <taxon>Insecta</taxon>
        <taxon>Pterygota</taxon>
        <taxon>Neoptera</taxon>
        <taxon>Endopterygota</taxon>
        <taxon>Lepidoptera</taxon>
        <taxon>Glossata</taxon>
        <taxon>Ditrysia</taxon>
        <taxon>Tineoidea</taxon>
        <taxon>Psychidae</taxon>
        <taxon>Oiketicinae</taxon>
        <taxon>Eumeta</taxon>
    </lineage>
</organism>
<gene>
    <name evidence="2" type="ORF">EVAR_80871_1</name>
</gene>
<dbReference type="AlphaFoldDB" id="A0A4C1V060"/>